<dbReference type="RefSeq" id="WP_060532963.1">
    <property type="nucleotide sequence ID" value="NZ_CP013023.1"/>
</dbReference>
<evidence type="ECO:0000313" key="2">
    <source>
        <dbReference type="Proteomes" id="UP000078148"/>
    </source>
</evidence>
<dbReference type="Pfam" id="PF04350">
    <property type="entry name" value="PilO"/>
    <property type="match status" value="1"/>
</dbReference>
<accession>A0A172ZDK3</accession>
<evidence type="ECO:0000313" key="1">
    <source>
        <dbReference type="EMBL" id="ANF95744.1"/>
    </source>
</evidence>
<dbReference type="Gene3D" id="3.30.70.60">
    <property type="match status" value="1"/>
</dbReference>
<reference evidence="2" key="1">
    <citation type="submission" date="2015-10" db="EMBL/GenBank/DDBJ databases">
        <title>Genome of Paenibacillus bovis sp. nov.</title>
        <authorList>
            <person name="Wu Z."/>
            <person name="Gao C."/>
            <person name="Liu Z."/>
            <person name="Zheng H."/>
        </authorList>
    </citation>
    <scope>NUCLEOTIDE SEQUENCE [LARGE SCALE GENOMIC DNA]</scope>
    <source>
        <strain evidence="2">BD3526</strain>
    </source>
</reference>
<proteinExistence type="predicted"/>
<dbReference type="STRING" id="1616788.AR543_06830"/>
<dbReference type="InterPro" id="IPR007445">
    <property type="entry name" value="PilO"/>
</dbReference>
<dbReference type="EMBL" id="CP013023">
    <property type="protein sequence ID" value="ANF95744.1"/>
    <property type="molecule type" value="Genomic_DNA"/>
</dbReference>
<dbReference type="KEGG" id="pbv:AR543_06830"/>
<dbReference type="GO" id="GO:0043107">
    <property type="term" value="P:type IV pilus-dependent motility"/>
    <property type="evidence" value="ECO:0007669"/>
    <property type="project" value="InterPro"/>
</dbReference>
<dbReference type="OrthoDB" id="2678807at2"/>
<name>A0A172ZDK3_9BACL</name>
<dbReference type="GO" id="GO:0043683">
    <property type="term" value="P:type IV pilus assembly"/>
    <property type="evidence" value="ECO:0007669"/>
    <property type="project" value="InterPro"/>
</dbReference>
<organism evidence="1 2">
    <name type="scientific">Paenibacillus bovis</name>
    <dbReference type="NCBI Taxonomy" id="1616788"/>
    <lineage>
        <taxon>Bacteria</taxon>
        <taxon>Bacillati</taxon>
        <taxon>Bacillota</taxon>
        <taxon>Bacilli</taxon>
        <taxon>Bacillales</taxon>
        <taxon>Paenibacillaceae</taxon>
        <taxon>Paenibacillus</taxon>
    </lineage>
</organism>
<dbReference type="Proteomes" id="UP000078148">
    <property type="component" value="Chromosome"/>
</dbReference>
<sequence length="188" mass="21026">MEQLTKSRPAILLVLALLFLILLAVYMLGVRPLSERTEQYDQNISQMQQEYDLLHQKLIELKGHAADQAVLDQAVPMQDQSEQLLLSLQQIGQKSNARLTDVAFALKGSETEQAAATNTQQLSINAGQIQMSAQVEGSYTEIKNWLNELQKLPRLINVDSFSFDEPYNPGKAAAPITAKIVFTAYYTQ</sequence>
<reference evidence="1 2" key="2">
    <citation type="journal article" date="2016" name="Int. J. Syst. Evol. Microbiol.">
        <title>Paenibacillus bovis sp. nov., isolated from raw yak (Bos grunniens) milk.</title>
        <authorList>
            <person name="Gao C."/>
            <person name="Han J."/>
            <person name="Liu Z."/>
            <person name="Xu X."/>
            <person name="Hang F."/>
            <person name="Wu Z."/>
        </authorList>
    </citation>
    <scope>NUCLEOTIDE SEQUENCE [LARGE SCALE GENOMIC DNA]</scope>
    <source>
        <strain evidence="1 2">BD3526</strain>
    </source>
</reference>
<keyword evidence="2" id="KW-1185">Reference proteome</keyword>
<dbReference type="InterPro" id="IPR014717">
    <property type="entry name" value="Transl_elong_EF1B/ribsomal_bS6"/>
</dbReference>
<gene>
    <name evidence="1" type="ORF">AR543_06830</name>
</gene>
<protein>
    <submittedName>
        <fullName evidence="1">Uncharacterized protein</fullName>
    </submittedName>
</protein>
<dbReference type="AlphaFoldDB" id="A0A172ZDK3"/>